<gene>
    <name evidence="3" type="ORF">KQ657_003245</name>
</gene>
<dbReference type="InterPro" id="IPR018626">
    <property type="entry name" value="LCHN/Anr2"/>
</dbReference>
<evidence type="ECO:0000313" key="3">
    <source>
        <dbReference type="EMBL" id="KAG7195482.1"/>
    </source>
</evidence>
<accession>A0A9P8AK37</accession>
<dbReference type="OrthoDB" id="2152680at2759"/>
<dbReference type="Pfam" id="PF09804">
    <property type="entry name" value="DENND11"/>
    <property type="match status" value="1"/>
</dbReference>
<organism evidence="3 4">
    <name type="scientific">Scheffersomyces spartinae</name>
    <dbReference type="NCBI Taxonomy" id="45513"/>
    <lineage>
        <taxon>Eukaryota</taxon>
        <taxon>Fungi</taxon>
        <taxon>Dikarya</taxon>
        <taxon>Ascomycota</taxon>
        <taxon>Saccharomycotina</taxon>
        <taxon>Pichiomycetes</taxon>
        <taxon>Debaryomycetaceae</taxon>
        <taxon>Scheffersomyces</taxon>
    </lineage>
</organism>
<protein>
    <recommendedName>
        <fullName evidence="2">DUF4484 domain-containing protein</fullName>
    </recommendedName>
</protein>
<dbReference type="GeneID" id="66116619"/>
<sequence>MESYIPSKVVCLFLVQFDVKVGYKLVWSKSTKEDFLTDTTSSNIEYKVLPSGLQEVSSSTILISHEYKGKLYFGLSQFHQNEDELQVATGGAGVDRTQVKMFALGVICDNEQDSWKPNEFLHVGWEYGLLLKDKLLALFASTDDDGSGALNDANKSLLEQLYLTLTTTGDTSVSNNSYESQYHPLKQLPQYFRILGPLVYQVYKQALLRKKILVVNHHHENMNYTICAFNYIISLCSVIPFDVQAQLKQTIEKYTKGDPASARTINAEFYSTPLYNIGLHDIPSLPHHPGYIALTNDEMMMYQRGVFDILVYLDQEYPKIILCDAISNMTLPGASQYLKASHHEYEDYLAVFQHINSGSVLEPQLWWSQDATQSIGWQEYIWSAFSWFASAGQEQPGNEQYCPLMKDSEDGDAVEEREEGDADADADTESIDDDAQDATATTDVPEPAEINTGSSGSTGTTLVGEPMEPPHLIPLNDLSIVDLIGRFHKRTRRLFYYINEIVMETIEYQLQGDDVGSYDANNTLHQLNSRVVIELTYQDVHEAGFDPYMALELEFLRQFVLLYWEPLVLDVEIGLGVQGICC</sequence>
<evidence type="ECO:0000313" key="4">
    <source>
        <dbReference type="Proteomes" id="UP000790833"/>
    </source>
</evidence>
<dbReference type="PANTHER" id="PTHR28153:SF1">
    <property type="entry name" value="DUF4484 DOMAIN-CONTAINING PROTEIN"/>
    <property type="match status" value="1"/>
</dbReference>
<keyword evidence="4" id="KW-1185">Reference proteome</keyword>
<feature type="compositionally biased region" description="Acidic residues" evidence="1">
    <location>
        <begin position="409"/>
        <end position="436"/>
    </location>
</feature>
<feature type="domain" description="DUF4484" evidence="2">
    <location>
        <begin position="374"/>
        <end position="565"/>
    </location>
</feature>
<dbReference type="PANTHER" id="PTHR28153">
    <property type="entry name" value="PROTEIN, PUTATIVE-RELATED"/>
    <property type="match status" value="1"/>
</dbReference>
<dbReference type="Pfam" id="PF14831">
    <property type="entry name" value="DUF4484"/>
    <property type="match status" value="1"/>
</dbReference>
<comment type="caution">
    <text evidence="3">The sequence shown here is derived from an EMBL/GenBank/DDBJ whole genome shotgun (WGS) entry which is preliminary data.</text>
</comment>
<feature type="compositionally biased region" description="Low complexity" evidence="1">
    <location>
        <begin position="452"/>
        <end position="461"/>
    </location>
</feature>
<dbReference type="RefSeq" id="XP_043051027.1">
    <property type="nucleotide sequence ID" value="XM_043193975.1"/>
</dbReference>
<feature type="region of interest" description="Disordered" evidence="1">
    <location>
        <begin position="398"/>
        <end position="468"/>
    </location>
</feature>
<reference evidence="3" key="1">
    <citation type="submission" date="2021-03" db="EMBL/GenBank/DDBJ databases">
        <authorList>
            <person name="Palmer J.M."/>
        </authorList>
    </citation>
    <scope>NUCLEOTIDE SEQUENCE</scope>
    <source>
        <strain evidence="3">ARV_011</strain>
    </source>
</reference>
<evidence type="ECO:0000259" key="2">
    <source>
        <dbReference type="Pfam" id="PF14831"/>
    </source>
</evidence>
<evidence type="ECO:0000256" key="1">
    <source>
        <dbReference type="SAM" id="MobiDB-lite"/>
    </source>
</evidence>
<name>A0A9P8AK37_9ASCO</name>
<proteinExistence type="predicted"/>
<dbReference type="Proteomes" id="UP000790833">
    <property type="component" value="Unassembled WGS sequence"/>
</dbReference>
<dbReference type="InterPro" id="IPR053056">
    <property type="entry name" value="Lipid_Metab_Assoc_Protein"/>
</dbReference>
<dbReference type="InterPro" id="IPR028115">
    <property type="entry name" value="DUF4484"/>
</dbReference>
<dbReference type="EMBL" id="JAHMUF010000003">
    <property type="protein sequence ID" value="KAG7195482.1"/>
    <property type="molecule type" value="Genomic_DNA"/>
</dbReference>
<dbReference type="AlphaFoldDB" id="A0A9P8AK37"/>
<dbReference type="GO" id="GO:0005811">
    <property type="term" value="C:lipid droplet"/>
    <property type="evidence" value="ECO:0007669"/>
    <property type="project" value="TreeGrafter"/>
</dbReference>